<evidence type="ECO:0000256" key="1">
    <source>
        <dbReference type="SAM" id="MobiDB-lite"/>
    </source>
</evidence>
<feature type="region of interest" description="Disordered" evidence="1">
    <location>
        <begin position="61"/>
        <end position="85"/>
    </location>
</feature>
<evidence type="ECO:0000313" key="2">
    <source>
        <dbReference type="EMBL" id="MBK8574060.1"/>
    </source>
</evidence>
<accession>A0A936F5D8</accession>
<protein>
    <submittedName>
        <fullName evidence="2">Uncharacterized protein</fullName>
    </submittedName>
</protein>
<evidence type="ECO:0000313" key="3">
    <source>
        <dbReference type="Proteomes" id="UP000709959"/>
    </source>
</evidence>
<proteinExistence type="predicted"/>
<gene>
    <name evidence="2" type="ORF">IPN91_15885</name>
</gene>
<dbReference type="EMBL" id="JADKCH010000035">
    <property type="protein sequence ID" value="MBK8574060.1"/>
    <property type="molecule type" value="Genomic_DNA"/>
</dbReference>
<organism evidence="2 3">
    <name type="scientific">Candidatus Geothrix odensensis</name>
    <dbReference type="NCBI Taxonomy" id="2954440"/>
    <lineage>
        <taxon>Bacteria</taxon>
        <taxon>Pseudomonadati</taxon>
        <taxon>Acidobacteriota</taxon>
        <taxon>Holophagae</taxon>
        <taxon>Holophagales</taxon>
        <taxon>Holophagaceae</taxon>
        <taxon>Geothrix</taxon>
    </lineage>
</organism>
<name>A0A936F5D8_9BACT</name>
<reference evidence="2 3" key="1">
    <citation type="submission" date="2020-10" db="EMBL/GenBank/DDBJ databases">
        <title>Connecting structure to function with the recovery of over 1000 high-quality activated sludge metagenome-assembled genomes encoding full-length rRNA genes using long-read sequencing.</title>
        <authorList>
            <person name="Singleton C.M."/>
            <person name="Petriglieri F."/>
            <person name="Kristensen J.M."/>
            <person name="Kirkegaard R.H."/>
            <person name="Michaelsen T.Y."/>
            <person name="Andersen M.H."/>
            <person name="Karst S.M."/>
            <person name="Dueholm M.S."/>
            <person name="Nielsen P.H."/>
            <person name="Albertsen M."/>
        </authorList>
    </citation>
    <scope>NUCLEOTIDE SEQUENCE [LARGE SCALE GENOMIC DNA]</scope>
    <source>
        <strain evidence="2">OdNE_18-Q3-R46-58_MAXAC.008</strain>
    </source>
</reference>
<comment type="caution">
    <text evidence="2">The sequence shown here is derived from an EMBL/GenBank/DDBJ whole genome shotgun (WGS) entry which is preliminary data.</text>
</comment>
<dbReference type="AlphaFoldDB" id="A0A936F5D8"/>
<sequence>MRYSAGAGFFRTLMLPMAPGDTLFQRFANAFGLVLRQPLRTLRTYFVSDWAKEVHRPIPALHAHRGRPHQDAAGPGLRTGFCAGP</sequence>
<dbReference type="Proteomes" id="UP000709959">
    <property type="component" value="Unassembled WGS sequence"/>
</dbReference>